<feature type="domain" description="M23ase beta-sheet core" evidence="3">
    <location>
        <begin position="204"/>
        <end position="298"/>
    </location>
</feature>
<dbReference type="EMBL" id="CP012109">
    <property type="protein sequence ID" value="AKQ64651.1"/>
    <property type="molecule type" value="Genomic_DNA"/>
</dbReference>
<evidence type="ECO:0000256" key="1">
    <source>
        <dbReference type="SAM" id="MobiDB-lite"/>
    </source>
</evidence>
<keyword evidence="2" id="KW-0812">Transmembrane</keyword>
<dbReference type="Pfam" id="PF01551">
    <property type="entry name" value="Peptidase_M23"/>
    <property type="match status" value="1"/>
</dbReference>
<dbReference type="eggNOG" id="COG0739">
    <property type="taxonomic scope" value="Bacteria"/>
</dbReference>
<name>A0A0H4WML9_9BACT</name>
<dbReference type="SUPFAM" id="SSF51261">
    <property type="entry name" value="Duplicated hybrid motif"/>
    <property type="match status" value="1"/>
</dbReference>
<sequence>MAKKSFTLMVIPDHDAPVKRYTIQRSFFTQVGMGLMLVVGLGVGASIHYFQVAADASENRILREENLTLRSQLKSVRERIEHIGSTLDRVERFDQKLRAVTLLSDPQRNLAMGPTEPEAGTVAPATDTQFTQLTSTETPKALMGRLDRLSAEATRQEQSLQELQAYFQDQKSLLASTPSIWPARGWVTSDFGSRLDPYTADRVMHGGMDIAAPHGKEVFSPSDGTVVFAGLEGGYGNVLVIDHGYGIKTRYGHLSKMLVKAGDKVKRGMHIAAVGNTGRSTGPHLHYEVRVNGIGQNPRKFILEE</sequence>
<dbReference type="CDD" id="cd12797">
    <property type="entry name" value="M23_peptidase"/>
    <property type="match status" value="1"/>
</dbReference>
<accession>A0A0H4WML9</accession>
<dbReference type="InterPro" id="IPR011055">
    <property type="entry name" value="Dup_hybrid_motif"/>
</dbReference>
<dbReference type="PATRIC" id="fig|1297742.4.peg.1578"/>
<dbReference type="RefSeq" id="WP_002634642.1">
    <property type="nucleotide sequence ID" value="NZ_CP012109.1"/>
</dbReference>
<feature type="region of interest" description="Disordered" evidence="1">
    <location>
        <begin position="108"/>
        <end position="127"/>
    </location>
</feature>
<dbReference type="OrthoDB" id="9815245at2"/>
<feature type="transmembrane region" description="Helical" evidence="2">
    <location>
        <begin position="27"/>
        <end position="50"/>
    </location>
</feature>
<dbReference type="KEGG" id="mym:A176_001563"/>
<dbReference type="GO" id="GO:0004222">
    <property type="term" value="F:metalloendopeptidase activity"/>
    <property type="evidence" value="ECO:0007669"/>
    <property type="project" value="TreeGrafter"/>
</dbReference>
<keyword evidence="5" id="KW-1185">Reference proteome</keyword>
<dbReference type="InterPro" id="IPR016047">
    <property type="entry name" value="M23ase_b-sheet_dom"/>
</dbReference>
<evidence type="ECO:0000313" key="4">
    <source>
        <dbReference type="EMBL" id="AKQ64651.1"/>
    </source>
</evidence>
<keyword evidence="2" id="KW-1133">Transmembrane helix</keyword>
<dbReference type="PANTHER" id="PTHR21666">
    <property type="entry name" value="PEPTIDASE-RELATED"/>
    <property type="match status" value="1"/>
</dbReference>
<evidence type="ECO:0000313" key="5">
    <source>
        <dbReference type="Proteomes" id="UP000009026"/>
    </source>
</evidence>
<dbReference type="PANTHER" id="PTHR21666:SF270">
    <property type="entry name" value="MUREIN HYDROLASE ACTIVATOR ENVC"/>
    <property type="match status" value="1"/>
</dbReference>
<dbReference type="AlphaFoldDB" id="A0A0H4WML9"/>
<dbReference type="Proteomes" id="UP000009026">
    <property type="component" value="Chromosome"/>
</dbReference>
<dbReference type="STRING" id="1297742.A176_001563"/>
<organism evidence="4 5">
    <name type="scientific">Pseudomyxococcus hansupus</name>
    <dbReference type="NCBI Taxonomy" id="1297742"/>
    <lineage>
        <taxon>Bacteria</taxon>
        <taxon>Pseudomonadati</taxon>
        <taxon>Myxococcota</taxon>
        <taxon>Myxococcia</taxon>
        <taxon>Myxococcales</taxon>
        <taxon>Cystobacterineae</taxon>
        <taxon>Myxococcaceae</taxon>
        <taxon>Pseudomyxococcus</taxon>
    </lineage>
</organism>
<evidence type="ECO:0000259" key="3">
    <source>
        <dbReference type="Pfam" id="PF01551"/>
    </source>
</evidence>
<dbReference type="FunFam" id="2.70.70.10:FF:000006">
    <property type="entry name" value="M23 family peptidase"/>
    <property type="match status" value="1"/>
</dbReference>
<protein>
    <submittedName>
        <fullName evidence="4">Membrane protein related to metalloendopeptidase</fullName>
    </submittedName>
</protein>
<evidence type="ECO:0000256" key="2">
    <source>
        <dbReference type="SAM" id="Phobius"/>
    </source>
</evidence>
<dbReference type="InterPro" id="IPR050570">
    <property type="entry name" value="Cell_wall_metabolism_enzyme"/>
</dbReference>
<keyword evidence="2" id="KW-0472">Membrane</keyword>
<gene>
    <name evidence="4" type="ORF">A176_001563</name>
</gene>
<proteinExistence type="predicted"/>
<dbReference type="Gene3D" id="2.70.70.10">
    <property type="entry name" value="Glucose Permease (Domain IIA)"/>
    <property type="match status" value="1"/>
</dbReference>
<reference evidence="4 5" key="1">
    <citation type="journal article" date="2016" name="PLoS ONE">
        <title>Complete Genome Sequence and Comparative Genomics of a Novel Myxobacterium Myxococcus hansupus.</title>
        <authorList>
            <person name="Sharma G."/>
            <person name="Narwani T."/>
            <person name="Subramanian S."/>
        </authorList>
    </citation>
    <scope>NUCLEOTIDE SEQUENCE [LARGE SCALE GENOMIC DNA]</scope>
    <source>
        <strain evidence="5">mixupus</strain>
    </source>
</reference>